<keyword evidence="2" id="KW-1185">Reference proteome</keyword>
<dbReference type="SUPFAM" id="SSF55961">
    <property type="entry name" value="Bet v1-like"/>
    <property type="match status" value="1"/>
</dbReference>
<gene>
    <name evidence="1" type="ORF">AKO1_005132</name>
</gene>
<sequence>MYMNDDSSHWESIKSTKLNEKEKNIYSFISKSDFKTLEGKTVKLSKFMGILPYSAKDVLFSITNESNWKVWDRNCVYCNNVDYVQNENYSFTVDSYAMKYLPFMKYRSGIKMSTVIYDSVRKSYSYISKTTSALGVPRLENTIKHDFYFGLTLYHISENKCRYVYVLYYHSKTFVHKIVSKKLYSMYGRKLYEGLLKSCNSSVKKNGETVRPDSHWRVLDTLDDFIEKYVSDGSEKTWSF</sequence>
<comment type="caution">
    <text evidence="1">The sequence shown here is derived from an EMBL/GenBank/DDBJ whole genome shotgun (WGS) entry which is preliminary data.</text>
</comment>
<proteinExistence type="predicted"/>
<evidence type="ECO:0000313" key="2">
    <source>
        <dbReference type="Proteomes" id="UP001431209"/>
    </source>
</evidence>
<organism evidence="1 2">
    <name type="scientific">Acrasis kona</name>
    <dbReference type="NCBI Taxonomy" id="1008807"/>
    <lineage>
        <taxon>Eukaryota</taxon>
        <taxon>Discoba</taxon>
        <taxon>Heterolobosea</taxon>
        <taxon>Tetramitia</taxon>
        <taxon>Eutetramitia</taxon>
        <taxon>Acrasidae</taxon>
        <taxon>Acrasis</taxon>
    </lineage>
</organism>
<dbReference type="InterPro" id="IPR023393">
    <property type="entry name" value="START-like_dom_sf"/>
</dbReference>
<evidence type="ECO:0000313" key="1">
    <source>
        <dbReference type="EMBL" id="KAL0484473.1"/>
    </source>
</evidence>
<name>A0AAW2Z3S2_9EUKA</name>
<dbReference type="EMBL" id="JAOPGA020001048">
    <property type="protein sequence ID" value="KAL0484473.1"/>
    <property type="molecule type" value="Genomic_DNA"/>
</dbReference>
<reference evidence="1 2" key="1">
    <citation type="submission" date="2024-03" db="EMBL/GenBank/DDBJ databases">
        <title>The Acrasis kona genome and developmental transcriptomes reveal deep origins of eukaryotic multicellular pathways.</title>
        <authorList>
            <person name="Sheikh S."/>
            <person name="Fu C.-J."/>
            <person name="Brown M.W."/>
            <person name="Baldauf S.L."/>
        </authorList>
    </citation>
    <scope>NUCLEOTIDE SEQUENCE [LARGE SCALE GENOMIC DNA]</scope>
    <source>
        <strain evidence="1 2">ATCC MYA-3509</strain>
    </source>
</reference>
<dbReference type="Proteomes" id="UP001431209">
    <property type="component" value="Unassembled WGS sequence"/>
</dbReference>
<accession>A0AAW2Z3S2</accession>
<evidence type="ECO:0008006" key="3">
    <source>
        <dbReference type="Google" id="ProtNLM"/>
    </source>
</evidence>
<dbReference type="Gene3D" id="3.30.530.20">
    <property type="match status" value="1"/>
</dbReference>
<protein>
    <recommendedName>
        <fullName evidence="3">START domain-containing protein</fullName>
    </recommendedName>
</protein>
<dbReference type="AlphaFoldDB" id="A0AAW2Z3S2"/>